<dbReference type="WBParaSite" id="ACRNAN_scaffold256.g10742.t1">
    <property type="protein sequence ID" value="ACRNAN_scaffold256.g10742.t1"/>
    <property type="gene ID" value="ACRNAN_scaffold256.g10742"/>
</dbReference>
<dbReference type="InterPro" id="IPR058430">
    <property type="entry name" value="DUF8117"/>
</dbReference>
<evidence type="ECO:0000313" key="2">
    <source>
        <dbReference type="Proteomes" id="UP000887540"/>
    </source>
</evidence>
<evidence type="ECO:0000313" key="3">
    <source>
        <dbReference type="WBParaSite" id="ACRNAN_scaffold256.g10742.t1"/>
    </source>
</evidence>
<evidence type="ECO:0000259" key="1">
    <source>
        <dbReference type="Pfam" id="PF26431"/>
    </source>
</evidence>
<name>A0A914DFQ5_9BILA</name>
<accession>A0A914DFQ5</accession>
<sequence>MGLPVVSMEDEELFPKISKLDISNAVAELNLDDFDKLYSTSNDELWWSRLVIAIRERLEILRGRIDDKDPFIEPETAEAFTNVFGQPNYVTYRIANAQVYAYITFMRVLGTLLARWVDEQDKTKKKGIRFDKDPEWQPADRVVIFEEFFKGNRTWVLYDFDRHVLNFWRPKGTNVIFGDRYIEKKRRAGLDLCSYCGMLEQAPKQFQMIENHRFCSEQCLAAMIDEKVIKI</sequence>
<keyword evidence="2" id="KW-1185">Reference proteome</keyword>
<dbReference type="Pfam" id="PF26431">
    <property type="entry name" value="DUF8117"/>
    <property type="match status" value="1"/>
</dbReference>
<organism evidence="2 3">
    <name type="scientific">Acrobeloides nanus</name>
    <dbReference type="NCBI Taxonomy" id="290746"/>
    <lineage>
        <taxon>Eukaryota</taxon>
        <taxon>Metazoa</taxon>
        <taxon>Ecdysozoa</taxon>
        <taxon>Nematoda</taxon>
        <taxon>Chromadorea</taxon>
        <taxon>Rhabditida</taxon>
        <taxon>Tylenchina</taxon>
        <taxon>Cephalobomorpha</taxon>
        <taxon>Cephaloboidea</taxon>
        <taxon>Cephalobidae</taxon>
        <taxon>Acrobeloides</taxon>
    </lineage>
</organism>
<proteinExistence type="predicted"/>
<dbReference type="Proteomes" id="UP000887540">
    <property type="component" value="Unplaced"/>
</dbReference>
<protein>
    <recommendedName>
        <fullName evidence="1">DUF8117 domain-containing protein</fullName>
    </recommendedName>
</protein>
<feature type="domain" description="DUF8117" evidence="1">
    <location>
        <begin position="63"/>
        <end position="117"/>
    </location>
</feature>
<dbReference type="AlphaFoldDB" id="A0A914DFQ5"/>
<reference evidence="3" key="1">
    <citation type="submission" date="2022-11" db="UniProtKB">
        <authorList>
            <consortium name="WormBaseParasite"/>
        </authorList>
    </citation>
    <scope>IDENTIFICATION</scope>
</reference>